<dbReference type="InterPro" id="IPR022441">
    <property type="entry name" value="Para_beta_helix_rpt-2"/>
</dbReference>
<dbReference type="EMBL" id="CP041217">
    <property type="protein sequence ID" value="QDH23698.1"/>
    <property type="molecule type" value="Genomic_DNA"/>
</dbReference>
<dbReference type="AlphaFoldDB" id="A0A4Y6V491"/>
<dbReference type="NCBIfam" id="TIGR03804">
    <property type="entry name" value="para_beta_helix"/>
    <property type="match status" value="1"/>
</dbReference>
<dbReference type="InterPro" id="IPR012334">
    <property type="entry name" value="Pectin_lyas_fold"/>
</dbReference>
<dbReference type="InterPro" id="IPR011050">
    <property type="entry name" value="Pectin_lyase_fold/virulence"/>
</dbReference>
<sequence>MYPGASNTVYGSSAISAQSLQGVKPQNSVSVTAYGAIGNGKTDALASFNQAIKAARNQRKTLYVPPGNYLLSGMLQVTGVQIVGAGAERTVLTSTNPAAGSINLKGKNPELSQLTHVYKNTGRRDGSDNKNSVTVLGASDFAIRDVRIIGAGTAGILVRDGATDGVIAGNVIKSTRADGIHITGGSSRITVENNTVKQTGDDAIAVVSYQKDAAATSDIVIRGNSVGYASKARGISVVGGSSVTIDKNAISNTEMAGIYIAVERHWNTRSVSGVNVSGNKIVNAGTRPTDDHPNVLVFADQGSIDEVRFTGNLISDSVNAGIGVWGDGQIGNIYFTSNQITNPGGSATTFKKGEIHAEGNSGF</sequence>
<evidence type="ECO:0000313" key="3">
    <source>
        <dbReference type="Proteomes" id="UP000316968"/>
    </source>
</evidence>
<reference evidence="2 3" key="1">
    <citation type="submission" date="2019-06" db="EMBL/GenBank/DDBJ databases">
        <title>Saccharibacillus brassicae sp. nov., an endophytic bacterium isolated from Chinese cabbage seeds (Brassica pekinensis).</title>
        <authorList>
            <person name="Jiang L."/>
            <person name="Lee J."/>
            <person name="Kim S.W."/>
        </authorList>
    </citation>
    <scope>NUCLEOTIDE SEQUENCE [LARGE SCALE GENOMIC DNA]</scope>
    <source>
        <strain evidence="3">KCTC 43072 / ATSA2</strain>
    </source>
</reference>
<evidence type="ECO:0000259" key="1">
    <source>
        <dbReference type="Pfam" id="PF12708"/>
    </source>
</evidence>
<gene>
    <name evidence="2" type="ORF">FFV09_07860</name>
</gene>
<dbReference type="Proteomes" id="UP000316968">
    <property type="component" value="Chromosome"/>
</dbReference>
<name>A0A4Y6V491_SACBS</name>
<feature type="domain" description="Rhamnogalacturonase A/B/Epimerase-like pectate lyase" evidence="1">
    <location>
        <begin position="29"/>
        <end position="258"/>
    </location>
</feature>
<accession>A0A4Y6V491</accession>
<dbReference type="Pfam" id="PF12708">
    <property type="entry name" value="Pect-lyase_RHGA_epim"/>
    <property type="match status" value="1"/>
</dbReference>
<evidence type="ECO:0000313" key="2">
    <source>
        <dbReference type="EMBL" id="QDH23698.1"/>
    </source>
</evidence>
<dbReference type="Gene3D" id="2.160.20.10">
    <property type="entry name" value="Single-stranded right-handed beta-helix, Pectin lyase-like"/>
    <property type="match status" value="1"/>
</dbReference>
<dbReference type="SUPFAM" id="SSF51126">
    <property type="entry name" value="Pectin lyase-like"/>
    <property type="match status" value="1"/>
</dbReference>
<keyword evidence="3" id="KW-1185">Reference proteome</keyword>
<organism evidence="2 3">
    <name type="scientific">Saccharibacillus brassicae</name>
    <dbReference type="NCBI Taxonomy" id="2583377"/>
    <lineage>
        <taxon>Bacteria</taxon>
        <taxon>Bacillati</taxon>
        <taxon>Bacillota</taxon>
        <taxon>Bacilli</taxon>
        <taxon>Bacillales</taxon>
        <taxon>Paenibacillaceae</taxon>
        <taxon>Saccharibacillus</taxon>
    </lineage>
</organism>
<protein>
    <submittedName>
        <fullName evidence="2">Right-handed parallel beta-helix repeat-containing protein</fullName>
    </submittedName>
</protein>
<dbReference type="InterPro" id="IPR006626">
    <property type="entry name" value="PbH1"/>
</dbReference>
<dbReference type="InterPro" id="IPR024535">
    <property type="entry name" value="RHGA/B-epi-like_pectate_lyase"/>
</dbReference>
<dbReference type="SMART" id="SM00710">
    <property type="entry name" value="PbH1"/>
    <property type="match status" value="8"/>
</dbReference>
<dbReference type="OrthoDB" id="197688at2"/>
<dbReference type="KEGG" id="saca:FFV09_07860"/>
<proteinExistence type="predicted"/>